<dbReference type="SFLD" id="SFLDG01168">
    <property type="entry name" value="Ferric_reductase_subgroup_(FRE"/>
    <property type="match status" value="1"/>
</dbReference>
<keyword evidence="5 9" id="KW-1133">Transmembrane helix</keyword>
<keyword evidence="14" id="KW-1185">Reference proteome</keyword>
<gene>
    <name evidence="13" type="ORF">BHQ10_007464</name>
</gene>
<dbReference type="Pfam" id="PF01794">
    <property type="entry name" value="Ferric_reduct"/>
    <property type="match status" value="1"/>
</dbReference>
<evidence type="ECO:0000259" key="11">
    <source>
        <dbReference type="Pfam" id="PF08022"/>
    </source>
</evidence>
<evidence type="ECO:0008006" key="15">
    <source>
        <dbReference type="Google" id="ProtNLM"/>
    </source>
</evidence>
<organism evidence="13 14">
    <name type="scientific">Talaromyces amestolkiae</name>
    <dbReference type="NCBI Taxonomy" id="1196081"/>
    <lineage>
        <taxon>Eukaryota</taxon>
        <taxon>Fungi</taxon>
        <taxon>Dikarya</taxon>
        <taxon>Ascomycota</taxon>
        <taxon>Pezizomycotina</taxon>
        <taxon>Eurotiomycetes</taxon>
        <taxon>Eurotiomycetidae</taxon>
        <taxon>Eurotiales</taxon>
        <taxon>Trichocomaceae</taxon>
        <taxon>Talaromyces</taxon>
        <taxon>Talaromyces sect. Talaromyces</taxon>
    </lineage>
</organism>
<feature type="domain" description="Ferric oxidoreductase" evidence="10">
    <location>
        <begin position="4"/>
        <end position="50"/>
    </location>
</feature>
<evidence type="ECO:0000256" key="2">
    <source>
        <dbReference type="ARBA" id="ARBA00022448"/>
    </source>
</evidence>
<keyword evidence="4" id="KW-0249">Electron transport</keyword>
<feature type="domain" description="FAD-binding 8" evidence="11">
    <location>
        <begin position="91"/>
        <end position="185"/>
    </location>
</feature>
<keyword evidence="6" id="KW-0560">Oxidoreductase</keyword>
<dbReference type="InterPro" id="IPR039261">
    <property type="entry name" value="FNR_nucleotide-bd"/>
</dbReference>
<dbReference type="Pfam" id="PF08022">
    <property type="entry name" value="FAD_binding_8"/>
    <property type="match status" value="1"/>
</dbReference>
<protein>
    <recommendedName>
        <fullName evidence="15">FAD-binding FR-type domain-containing protein</fullName>
    </recommendedName>
</protein>
<dbReference type="GO" id="GO:0000293">
    <property type="term" value="F:ferric-chelate reductase activity"/>
    <property type="evidence" value="ECO:0007669"/>
    <property type="project" value="UniProtKB-ARBA"/>
</dbReference>
<dbReference type="OrthoDB" id="10006946at2759"/>
<dbReference type="RefSeq" id="XP_040735967.1">
    <property type="nucleotide sequence ID" value="XM_040880162.1"/>
</dbReference>
<feature type="transmembrane region" description="Helical" evidence="9">
    <location>
        <begin position="34"/>
        <end position="54"/>
    </location>
</feature>
<evidence type="ECO:0000259" key="12">
    <source>
        <dbReference type="Pfam" id="PF08030"/>
    </source>
</evidence>
<keyword evidence="3 9" id="KW-0812">Transmembrane</keyword>
<sequence length="381" mass="42030">MRLTANTAGGIAGLAMVIIGVSTFPWIRKNFYEAFYLIHIILFILILITVALHRPDMTKSTVAIIISTACLWVSDRIIRFLRLCWYFPGNRATLTALPNNAIRVTLSRSIRSTPGSHAYLWIPGIRLVETHPFTIVSQDPVQFVVRVHDGFTQDLLAEVSKGSQTTPAVAETQLRCSLDGGYGQVADFMQFDRLLFIAGGSGASFTFAVALDIVKKCQSLNMTKMIDFIWVVKNTSSFEWFDQELSQLGEIPNVRIFLYVTQKTGDLVVSPELVEKNSTTSTNLSTDLIRNQVPMGEVEKGPLSPVAVTSPDTKFANSIRSGRPSIENHVITCVESCKPTDRIGVGACGPVELVASTRKAVAQKIYDNGPSITLYTEEFGW</sequence>
<dbReference type="Proteomes" id="UP000249363">
    <property type="component" value="Unassembled WGS sequence"/>
</dbReference>
<evidence type="ECO:0000256" key="5">
    <source>
        <dbReference type="ARBA" id="ARBA00022989"/>
    </source>
</evidence>
<reference evidence="13 14" key="1">
    <citation type="journal article" date="2017" name="Biotechnol. Biofuels">
        <title>Differential beta-glucosidase expression as a function of carbon source availability in Talaromyces amestolkiae: a genomic and proteomic approach.</title>
        <authorList>
            <person name="de Eugenio L.I."/>
            <person name="Mendez-Liter J.A."/>
            <person name="Nieto-Dominguez M."/>
            <person name="Alonso L."/>
            <person name="Gil-Munoz J."/>
            <person name="Barriuso J."/>
            <person name="Prieto A."/>
            <person name="Martinez M.J."/>
        </authorList>
    </citation>
    <scope>NUCLEOTIDE SEQUENCE [LARGE SCALE GENOMIC DNA]</scope>
    <source>
        <strain evidence="13 14">CIB</strain>
    </source>
</reference>
<dbReference type="Gene3D" id="3.40.50.80">
    <property type="entry name" value="Nucleotide-binding domain of ferredoxin-NADP reductase (FNR) module"/>
    <property type="match status" value="1"/>
</dbReference>
<dbReference type="GO" id="GO:0015677">
    <property type="term" value="P:copper ion import"/>
    <property type="evidence" value="ECO:0007669"/>
    <property type="project" value="TreeGrafter"/>
</dbReference>
<evidence type="ECO:0000259" key="10">
    <source>
        <dbReference type="Pfam" id="PF01794"/>
    </source>
</evidence>
<dbReference type="InterPro" id="IPR013112">
    <property type="entry name" value="FAD-bd_8"/>
</dbReference>
<dbReference type="EMBL" id="MIKG01000015">
    <property type="protein sequence ID" value="RAO71452.1"/>
    <property type="molecule type" value="Genomic_DNA"/>
</dbReference>
<dbReference type="GO" id="GO:0005886">
    <property type="term" value="C:plasma membrane"/>
    <property type="evidence" value="ECO:0007669"/>
    <property type="project" value="TreeGrafter"/>
</dbReference>
<dbReference type="AlphaFoldDB" id="A0A364L6L7"/>
<dbReference type="InterPro" id="IPR013121">
    <property type="entry name" value="Fe_red_NAD-bd_6"/>
</dbReference>
<proteinExistence type="predicted"/>
<evidence type="ECO:0000313" key="13">
    <source>
        <dbReference type="EMBL" id="RAO71452.1"/>
    </source>
</evidence>
<dbReference type="PANTHER" id="PTHR32361">
    <property type="entry name" value="FERRIC/CUPRIC REDUCTASE TRANSMEMBRANE COMPONENT"/>
    <property type="match status" value="1"/>
</dbReference>
<comment type="subcellular location">
    <subcellularLocation>
        <location evidence="1">Membrane</location>
        <topology evidence="1">Multi-pass membrane protein</topology>
    </subcellularLocation>
</comment>
<evidence type="ECO:0000256" key="1">
    <source>
        <dbReference type="ARBA" id="ARBA00004141"/>
    </source>
</evidence>
<dbReference type="Pfam" id="PF08030">
    <property type="entry name" value="NAD_binding_6"/>
    <property type="match status" value="1"/>
</dbReference>
<feature type="transmembrane region" description="Helical" evidence="9">
    <location>
        <begin position="6"/>
        <end position="27"/>
    </location>
</feature>
<dbReference type="GO" id="GO:0006879">
    <property type="term" value="P:intracellular iron ion homeostasis"/>
    <property type="evidence" value="ECO:0007669"/>
    <property type="project" value="TreeGrafter"/>
</dbReference>
<evidence type="ECO:0000313" key="14">
    <source>
        <dbReference type="Proteomes" id="UP000249363"/>
    </source>
</evidence>
<evidence type="ECO:0000256" key="3">
    <source>
        <dbReference type="ARBA" id="ARBA00022692"/>
    </source>
</evidence>
<feature type="domain" description="Ferric reductase NAD binding" evidence="12">
    <location>
        <begin position="191"/>
        <end position="361"/>
    </location>
</feature>
<dbReference type="CDD" id="cd06186">
    <property type="entry name" value="NOX_Duox_like_FAD_NADP"/>
    <property type="match status" value="1"/>
</dbReference>
<keyword evidence="7" id="KW-0406">Ion transport</keyword>
<name>A0A364L6L7_TALAM</name>
<evidence type="ECO:0000256" key="6">
    <source>
        <dbReference type="ARBA" id="ARBA00023002"/>
    </source>
</evidence>
<accession>A0A364L6L7</accession>
<keyword evidence="8 9" id="KW-0472">Membrane</keyword>
<dbReference type="GeneID" id="63796679"/>
<dbReference type="SUPFAM" id="SSF52343">
    <property type="entry name" value="Ferredoxin reductase-like, C-terminal NADP-linked domain"/>
    <property type="match status" value="1"/>
</dbReference>
<dbReference type="InterPro" id="IPR013130">
    <property type="entry name" value="Fe3_Rdtase_TM_dom"/>
</dbReference>
<keyword evidence="2" id="KW-0813">Transport</keyword>
<dbReference type="SFLD" id="SFLDS00052">
    <property type="entry name" value="Ferric_Reductase_Domain"/>
    <property type="match status" value="1"/>
</dbReference>
<evidence type="ECO:0000256" key="8">
    <source>
        <dbReference type="ARBA" id="ARBA00023136"/>
    </source>
</evidence>
<comment type="caution">
    <text evidence="13">The sequence shown here is derived from an EMBL/GenBank/DDBJ whole genome shotgun (WGS) entry which is preliminary data.</text>
</comment>
<evidence type="ECO:0000256" key="4">
    <source>
        <dbReference type="ARBA" id="ARBA00022982"/>
    </source>
</evidence>
<dbReference type="STRING" id="1196081.A0A364L6L7"/>
<evidence type="ECO:0000256" key="7">
    <source>
        <dbReference type="ARBA" id="ARBA00023065"/>
    </source>
</evidence>
<feature type="transmembrane region" description="Helical" evidence="9">
    <location>
        <begin position="194"/>
        <end position="214"/>
    </location>
</feature>
<dbReference type="PANTHER" id="PTHR32361:SF9">
    <property type="entry name" value="FERRIC REDUCTASE TRANSMEMBRANE COMPONENT 3-RELATED"/>
    <property type="match status" value="1"/>
</dbReference>
<dbReference type="GO" id="GO:0006826">
    <property type="term" value="P:iron ion transport"/>
    <property type="evidence" value="ECO:0007669"/>
    <property type="project" value="TreeGrafter"/>
</dbReference>
<evidence type="ECO:0000256" key="9">
    <source>
        <dbReference type="SAM" id="Phobius"/>
    </source>
</evidence>
<dbReference type="InterPro" id="IPR051410">
    <property type="entry name" value="Ferric/Cupric_Reductase"/>
</dbReference>